<protein>
    <submittedName>
        <fullName evidence="2">Uncharacterized protein</fullName>
    </submittedName>
</protein>
<keyword evidence="3" id="KW-1185">Reference proteome</keyword>
<proteinExistence type="predicted"/>
<name>A0A0U1KWC8_9FIRM</name>
<accession>A0A0U1KWC8</accession>
<evidence type="ECO:0000256" key="1">
    <source>
        <dbReference type="SAM" id="MobiDB-lite"/>
    </source>
</evidence>
<evidence type="ECO:0000313" key="2">
    <source>
        <dbReference type="EMBL" id="CQR71727.1"/>
    </source>
</evidence>
<evidence type="ECO:0000313" key="3">
    <source>
        <dbReference type="Proteomes" id="UP000049855"/>
    </source>
</evidence>
<reference evidence="3" key="1">
    <citation type="submission" date="2015-03" db="EMBL/GenBank/DDBJ databases">
        <authorList>
            <person name="Nijsse Bart"/>
        </authorList>
    </citation>
    <scope>NUCLEOTIDE SEQUENCE [LARGE SCALE GENOMIC DNA]</scope>
</reference>
<dbReference type="EMBL" id="CTRP01000005">
    <property type="protein sequence ID" value="CQR71727.1"/>
    <property type="molecule type" value="Genomic_DNA"/>
</dbReference>
<dbReference type="AlphaFoldDB" id="A0A0U1KWC8"/>
<feature type="region of interest" description="Disordered" evidence="1">
    <location>
        <begin position="42"/>
        <end position="63"/>
    </location>
</feature>
<gene>
    <name evidence="2" type="ORF">SpAn4DRAFT_3593</name>
</gene>
<sequence length="63" mass="7337">MVNAQNKQQRGLRDISNSYYNSEFSQEIDLNQLVYPHYREGLNKKGKQLQNRSQGRIPLASVL</sequence>
<organism evidence="2 3">
    <name type="scientific">Sporomusa ovata</name>
    <dbReference type="NCBI Taxonomy" id="2378"/>
    <lineage>
        <taxon>Bacteria</taxon>
        <taxon>Bacillati</taxon>
        <taxon>Bacillota</taxon>
        <taxon>Negativicutes</taxon>
        <taxon>Selenomonadales</taxon>
        <taxon>Sporomusaceae</taxon>
        <taxon>Sporomusa</taxon>
    </lineage>
</organism>
<dbReference type="Proteomes" id="UP000049855">
    <property type="component" value="Unassembled WGS sequence"/>
</dbReference>